<feature type="binding site" evidence="10">
    <location>
        <position position="37"/>
    </location>
    <ligand>
        <name>ATP</name>
        <dbReference type="ChEBI" id="CHEBI:30616"/>
    </ligand>
</feature>
<evidence type="ECO:0000256" key="4">
    <source>
        <dbReference type="ARBA" id="ARBA00022679"/>
    </source>
</evidence>
<evidence type="ECO:0000259" key="12">
    <source>
        <dbReference type="PROSITE" id="PS50011"/>
    </source>
</evidence>
<dbReference type="InterPro" id="IPR008271">
    <property type="entry name" value="Ser/Thr_kinase_AS"/>
</dbReference>
<evidence type="ECO:0000256" key="11">
    <source>
        <dbReference type="SAM" id="MobiDB-lite"/>
    </source>
</evidence>
<dbReference type="Pfam" id="PF00069">
    <property type="entry name" value="Pkinase"/>
    <property type="match status" value="1"/>
</dbReference>
<dbReference type="InterPro" id="IPR050660">
    <property type="entry name" value="NEK_Ser/Thr_kinase"/>
</dbReference>
<dbReference type="InterPro" id="IPR017441">
    <property type="entry name" value="Protein_kinase_ATP_BS"/>
</dbReference>
<dbReference type="SMART" id="SM00220">
    <property type="entry name" value="S_TKc"/>
    <property type="match status" value="1"/>
</dbReference>
<comment type="similarity">
    <text evidence="1">Belongs to the protein kinase superfamily. NEK Ser/Thr protein kinase family. NIMA subfamily.</text>
</comment>
<gene>
    <name evidence="13" type="ORF">CSSPTR1EN2_LOCUS15685</name>
</gene>
<feature type="domain" description="Protein kinase" evidence="12">
    <location>
        <begin position="8"/>
        <end position="262"/>
    </location>
</feature>
<evidence type="ECO:0000256" key="6">
    <source>
        <dbReference type="ARBA" id="ARBA00022777"/>
    </source>
</evidence>
<keyword evidence="7 10" id="KW-0067">ATP-binding</keyword>
<keyword evidence="3" id="KW-0723">Serine/threonine-protein kinase</keyword>
<evidence type="ECO:0000256" key="8">
    <source>
        <dbReference type="ARBA" id="ARBA00047899"/>
    </source>
</evidence>
<dbReference type="InterPro" id="IPR011009">
    <property type="entry name" value="Kinase-like_dom_sf"/>
</dbReference>
<reference evidence="13" key="1">
    <citation type="submission" date="2024-02" db="EMBL/GenBank/DDBJ databases">
        <authorList>
            <consortium name="ELIXIR-Norway"/>
            <consortium name="Elixir Norway"/>
        </authorList>
    </citation>
    <scope>NUCLEOTIDE SEQUENCE</scope>
</reference>
<organism evidence="13 14">
    <name type="scientific">Sphagnum troendelagicum</name>
    <dbReference type="NCBI Taxonomy" id="128251"/>
    <lineage>
        <taxon>Eukaryota</taxon>
        <taxon>Viridiplantae</taxon>
        <taxon>Streptophyta</taxon>
        <taxon>Embryophyta</taxon>
        <taxon>Bryophyta</taxon>
        <taxon>Sphagnophytina</taxon>
        <taxon>Sphagnopsida</taxon>
        <taxon>Sphagnales</taxon>
        <taxon>Sphagnaceae</taxon>
        <taxon>Sphagnum</taxon>
    </lineage>
</organism>
<sequence>MESRMEQYEIMEQVGRGAFGSAILVNHKAEKKKYVLKKIRLARQTDRCRRSAHQEMLLVSRVNHPYILEYKESWVEKGCYVCIVTGHCEGGDMAELIRKAHGQYFDEEKLCKWFAQLLLAVDYLHSNHVLHRDIKCSNIFLTKEHDICLGDFGLAKTLNQEDLASSVVGTPNYMCPELLADIPYGFKSDIWSLGCCMYEMTAHRPAFKAFDMQGLISKINRSTIGPLPSNYSTSLKGLIRSMLRKNPETRPTATELLRHPHLQPFVNQCLMQTGFRNTPAQQVRTSRHVQQTTDAGMTISADRESMSTSAKSSPESVSDYCGSTDAAAAAAHNEDSVDQLWQYDNLRKPVASQGLVSTTPPERVIHSRPKQEWAEEERAVAAQYAIHLFRPRNYRQEEKDGPTAAEQGMARIQHMNRGPPSAETPKPVIKVGSATKMKGDPYVKKAQLPNSQARRQLGGIESPKNCWKAEGMPPMIPDAGQGSSDDDAVVKLQQNAKASSSPLGTRATTRSSIPFPLNFGTSGKSGLPLASDQSSSAVVTTTTPISQIPSNPPEYTSHYESENENPLANFHLSIMSSGDMISRQPDFEDFSQDIIPMCPVSNHSIDGGDSAAEQELGLRGDNNQSPDFTCANAPQMDAIPELNAMSTDLMNDVQALRPCDLNMRMLDDDASQEMLSNQTGPMISCNYDDTSELCSSLNMEGSSSLIIPEKSPIQGPSTTSNHVNCQPSSSSKLEGNNNSTLTSDESLRGGGAGEASWLPTPSSSRQDVEDGGAAGLPSSVTEIPRPLSSSSAAAAPHHLSESSCRMPEDKGTIQIQEKTPATAAAAAAAAPVVADGVHSTFNDVIHVIRHSTFLLGTTTTTTEQSVPETDNSSSGVVAIDHLNGKMMETGTCPVKQMDLGTLLELHQQPQCHQDVEMVSISPHSNGVISHHTLQQPLGGGGSGGGVHIGGSLLKDGCTEHHRSKGIDVKSHQQRAEALEGLLELSAQLLSQQRFDELMIVLKPFGRSKVSPRETAIWLSKSLKDMMGGGDGTTC</sequence>
<accession>A0ABP0UGR7</accession>
<comment type="catalytic activity">
    <reaction evidence="9">
        <text>L-seryl-[protein] + ATP = O-phospho-L-seryl-[protein] + ADP + H(+)</text>
        <dbReference type="Rhea" id="RHEA:17989"/>
        <dbReference type="Rhea" id="RHEA-COMP:9863"/>
        <dbReference type="Rhea" id="RHEA-COMP:11604"/>
        <dbReference type="ChEBI" id="CHEBI:15378"/>
        <dbReference type="ChEBI" id="CHEBI:29999"/>
        <dbReference type="ChEBI" id="CHEBI:30616"/>
        <dbReference type="ChEBI" id="CHEBI:83421"/>
        <dbReference type="ChEBI" id="CHEBI:456216"/>
        <dbReference type="EC" id="2.7.11.1"/>
    </reaction>
</comment>
<feature type="compositionally biased region" description="Low complexity" evidence="11">
    <location>
        <begin position="786"/>
        <end position="803"/>
    </location>
</feature>
<evidence type="ECO:0000256" key="3">
    <source>
        <dbReference type="ARBA" id="ARBA00022527"/>
    </source>
</evidence>
<feature type="region of interest" description="Disordered" evidence="11">
    <location>
        <begin position="542"/>
        <end position="561"/>
    </location>
</feature>
<keyword evidence="4" id="KW-0808">Transferase</keyword>
<name>A0ABP0UGR7_9BRYO</name>
<keyword evidence="5 10" id="KW-0547">Nucleotide-binding</keyword>
<feature type="compositionally biased region" description="Polar residues" evidence="11">
    <location>
        <begin position="714"/>
        <end position="744"/>
    </location>
</feature>
<comment type="catalytic activity">
    <reaction evidence="8">
        <text>L-threonyl-[protein] + ATP = O-phospho-L-threonyl-[protein] + ADP + H(+)</text>
        <dbReference type="Rhea" id="RHEA:46608"/>
        <dbReference type="Rhea" id="RHEA-COMP:11060"/>
        <dbReference type="Rhea" id="RHEA-COMP:11605"/>
        <dbReference type="ChEBI" id="CHEBI:15378"/>
        <dbReference type="ChEBI" id="CHEBI:30013"/>
        <dbReference type="ChEBI" id="CHEBI:30616"/>
        <dbReference type="ChEBI" id="CHEBI:61977"/>
        <dbReference type="ChEBI" id="CHEBI:456216"/>
        <dbReference type="EC" id="2.7.11.1"/>
    </reaction>
</comment>
<proteinExistence type="inferred from homology"/>
<evidence type="ECO:0000256" key="5">
    <source>
        <dbReference type="ARBA" id="ARBA00022741"/>
    </source>
</evidence>
<evidence type="ECO:0000313" key="13">
    <source>
        <dbReference type="EMBL" id="CAK9220896.1"/>
    </source>
</evidence>
<dbReference type="EC" id="2.7.11.1" evidence="2"/>
<dbReference type="Proteomes" id="UP001497512">
    <property type="component" value="Chromosome 3"/>
</dbReference>
<dbReference type="EMBL" id="OZ019895">
    <property type="protein sequence ID" value="CAK9220896.1"/>
    <property type="molecule type" value="Genomic_DNA"/>
</dbReference>
<dbReference type="PROSITE" id="PS00107">
    <property type="entry name" value="PROTEIN_KINASE_ATP"/>
    <property type="match status" value="1"/>
</dbReference>
<keyword evidence="6" id="KW-0418">Kinase</keyword>
<evidence type="ECO:0000256" key="2">
    <source>
        <dbReference type="ARBA" id="ARBA00012513"/>
    </source>
</evidence>
<evidence type="ECO:0000256" key="9">
    <source>
        <dbReference type="ARBA" id="ARBA00048679"/>
    </source>
</evidence>
<evidence type="ECO:0000256" key="7">
    <source>
        <dbReference type="ARBA" id="ARBA00022840"/>
    </source>
</evidence>
<dbReference type="SUPFAM" id="SSF56112">
    <property type="entry name" value="Protein kinase-like (PK-like)"/>
    <property type="match status" value="1"/>
</dbReference>
<dbReference type="InterPro" id="IPR000719">
    <property type="entry name" value="Prot_kinase_dom"/>
</dbReference>
<keyword evidence="14" id="KW-1185">Reference proteome</keyword>
<dbReference type="CDD" id="cd08215">
    <property type="entry name" value="STKc_Nek"/>
    <property type="match status" value="1"/>
</dbReference>
<evidence type="ECO:0000313" key="14">
    <source>
        <dbReference type="Proteomes" id="UP001497512"/>
    </source>
</evidence>
<protein>
    <recommendedName>
        <fullName evidence="2">non-specific serine/threonine protein kinase</fullName>
        <ecNumber evidence="2">2.7.11.1</ecNumber>
    </recommendedName>
</protein>
<dbReference type="PROSITE" id="PS50011">
    <property type="entry name" value="PROTEIN_KINASE_DOM"/>
    <property type="match status" value="1"/>
</dbReference>
<evidence type="ECO:0000256" key="10">
    <source>
        <dbReference type="PROSITE-ProRule" id="PRU10141"/>
    </source>
</evidence>
<dbReference type="Gene3D" id="1.10.510.10">
    <property type="entry name" value="Transferase(Phosphotransferase) domain 1"/>
    <property type="match status" value="1"/>
</dbReference>
<dbReference type="PANTHER" id="PTHR43671:SF98">
    <property type="entry name" value="SERINE_THREONINE-PROTEIN KINASE NEK11"/>
    <property type="match status" value="1"/>
</dbReference>
<feature type="region of interest" description="Disordered" evidence="11">
    <location>
        <begin position="707"/>
        <end position="807"/>
    </location>
</feature>
<dbReference type="PANTHER" id="PTHR43671">
    <property type="entry name" value="SERINE/THREONINE-PROTEIN KINASE NEK"/>
    <property type="match status" value="1"/>
</dbReference>
<evidence type="ECO:0000256" key="1">
    <source>
        <dbReference type="ARBA" id="ARBA00010886"/>
    </source>
</evidence>
<dbReference type="PROSITE" id="PS00108">
    <property type="entry name" value="PROTEIN_KINASE_ST"/>
    <property type="match status" value="1"/>
</dbReference>
<dbReference type="Gene3D" id="3.30.200.20">
    <property type="entry name" value="Phosphorylase Kinase, domain 1"/>
    <property type="match status" value="1"/>
</dbReference>